<dbReference type="STRING" id="50718.SU60_06545"/>
<keyword evidence="2" id="KW-0479">Metal-binding</keyword>
<keyword evidence="5" id="KW-0805">Transcription regulation</keyword>
<dbReference type="SUPFAM" id="SSF160930">
    <property type="entry name" value="FlhC-like"/>
    <property type="match status" value="1"/>
</dbReference>
<keyword evidence="1" id="KW-0963">Cytoplasm</keyword>
<evidence type="ECO:0000256" key="7">
    <source>
        <dbReference type="ARBA" id="ARBA00023159"/>
    </source>
</evidence>
<comment type="caution">
    <text evidence="9">The sequence shown here is derived from an EMBL/GenBank/DDBJ whole genome shotgun (WGS) entry which is preliminary data.</text>
</comment>
<keyword evidence="4" id="KW-0862">Zinc</keyword>
<organism evidence="9 10">
    <name type="scientific">Vibrio mytili</name>
    <dbReference type="NCBI Taxonomy" id="50718"/>
    <lineage>
        <taxon>Bacteria</taxon>
        <taxon>Pseudomonadati</taxon>
        <taxon>Pseudomonadota</taxon>
        <taxon>Gammaproteobacteria</taxon>
        <taxon>Vibrionales</taxon>
        <taxon>Vibrionaceae</taxon>
        <taxon>Vibrio</taxon>
    </lineage>
</organism>
<gene>
    <name evidence="9" type="ORF">SU60_06545</name>
</gene>
<proteinExistence type="predicted"/>
<dbReference type="GO" id="GO:0003677">
    <property type="term" value="F:DNA binding"/>
    <property type="evidence" value="ECO:0007669"/>
    <property type="project" value="UniProtKB-KW"/>
</dbReference>
<dbReference type="GO" id="GO:1902208">
    <property type="term" value="P:regulation of bacterial-type flagellum assembly"/>
    <property type="evidence" value="ECO:0007669"/>
    <property type="project" value="InterPro"/>
</dbReference>
<dbReference type="GO" id="GO:0046872">
    <property type="term" value="F:metal ion binding"/>
    <property type="evidence" value="ECO:0007669"/>
    <property type="project" value="UniProtKB-KW"/>
</dbReference>
<reference evidence="9 10" key="1">
    <citation type="submission" date="2015-01" db="EMBL/GenBank/DDBJ databases">
        <title>Draft genome of Vibrio mytili type strain CAIM 528.</title>
        <authorList>
            <person name="Gonzalez-Castillo A."/>
            <person name="Gomez-Gil B."/>
            <person name="Enciso-Ibarra J."/>
        </authorList>
    </citation>
    <scope>NUCLEOTIDE SEQUENCE [LARGE SCALE GENOMIC DNA]</scope>
    <source>
        <strain evidence="9 10">CAIM 528</strain>
    </source>
</reference>
<evidence type="ECO:0000313" key="9">
    <source>
        <dbReference type="EMBL" id="KIN11714.1"/>
    </source>
</evidence>
<keyword evidence="7" id="KW-0010">Activator</keyword>
<dbReference type="GO" id="GO:0045893">
    <property type="term" value="P:positive regulation of DNA-templated transcription"/>
    <property type="evidence" value="ECO:0007669"/>
    <property type="project" value="InterPro"/>
</dbReference>
<evidence type="ECO:0000256" key="3">
    <source>
        <dbReference type="ARBA" id="ARBA00022795"/>
    </source>
</evidence>
<dbReference type="Pfam" id="PF05280">
    <property type="entry name" value="FlhC"/>
    <property type="match status" value="1"/>
</dbReference>
<evidence type="ECO:0000256" key="2">
    <source>
        <dbReference type="ARBA" id="ARBA00022723"/>
    </source>
</evidence>
<evidence type="ECO:0000256" key="1">
    <source>
        <dbReference type="ARBA" id="ARBA00022490"/>
    </source>
</evidence>
<dbReference type="EMBL" id="JXOK01000015">
    <property type="protein sequence ID" value="KIN11714.1"/>
    <property type="molecule type" value="Genomic_DNA"/>
</dbReference>
<keyword evidence="10" id="KW-1185">Reference proteome</keyword>
<name>A0A0C3DJW7_9VIBR</name>
<sequence>MSCNSNSLARWISARNMALAGYITKIIMVETGLTYKQVRRMYKELEDEGLEICRKSRTARGGATLIHSHTSKIEASLLMQLYYNIAGEAALRSINIDALHVAYQMYCAIRNETPGMKGTRWQMLDITDAWCLAQELRSGEAMIETCHSCKCNYFTSVNQRTSVDCPFCKNQACSGKNEEESLTHESNYSYA</sequence>
<evidence type="ECO:0000256" key="6">
    <source>
        <dbReference type="ARBA" id="ARBA00023125"/>
    </source>
</evidence>
<evidence type="ECO:0000313" key="10">
    <source>
        <dbReference type="Proteomes" id="UP000031977"/>
    </source>
</evidence>
<accession>A0A0C3DJW7</accession>
<keyword evidence="8" id="KW-0804">Transcription</keyword>
<keyword evidence="3" id="KW-1005">Bacterial flagellum biogenesis</keyword>
<evidence type="ECO:0000256" key="8">
    <source>
        <dbReference type="ARBA" id="ARBA00023163"/>
    </source>
</evidence>
<dbReference type="OrthoDB" id="5570801at2"/>
<dbReference type="AlphaFoldDB" id="A0A0C3DJW7"/>
<dbReference type="GO" id="GO:0044781">
    <property type="term" value="P:bacterial-type flagellum organization"/>
    <property type="evidence" value="ECO:0007669"/>
    <property type="project" value="UniProtKB-KW"/>
</dbReference>
<evidence type="ECO:0000256" key="4">
    <source>
        <dbReference type="ARBA" id="ARBA00022833"/>
    </source>
</evidence>
<keyword evidence="6" id="KW-0238">DNA-binding</keyword>
<dbReference type="Proteomes" id="UP000031977">
    <property type="component" value="Unassembled WGS sequence"/>
</dbReference>
<evidence type="ECO:0000256" key="5">
    <source>
        <dbReference type="ARBA" id="ARBA00023015"/>
    </source>
</evidence>
<protein>
    <submittedName>
        <fullName evidence="9">Regulator</fullName>
    </submittedName>
</protein>
<dbReference type="InterPro" id="IPR007944">
    <property type="entry name" value="FlhC"/>
</dbReference>